<evidence type="ECO:0000313" key="8">
    <source>
        <dbReference type="Proteomes" id="UP000007014"/>
    </source>
</evidence>
<dbReference type="InterPro" id="IPR011990">
    <property type="entry name" value="TPR-like_helical_dom_sf"/>
</dbReference>
<dbReference type="HOGENOM" id="CLU_878134_0_0_1"/>
<evidence type="ECO:0000256" key="2">
    <source>
        <dbReference type="ARBA" id="ARBA00010734"/>
    </source>
</evidence>
<name>M1V4U7_CYAM1</name>
<dbReference type="GO" id="GO:0034388">
    <property type="term" value="C:Pwp2p-containing subcomplex of 90S preribosome"/>
    <property type="evidence" value="ECO:0007669"/>
    <property type="project" value="TreeGrafter"/>
</dbReference>
<evidence type="ECO:0000313" key="7">
    <source>
        <dbReference type="EMBL" id="BAM79680.1"/>
    </source>
</evidence>
<dbReference type="RefSeq" id="XP_005535966.1">
    <property type="nucleotide sequence ID" value="XM_005535909.1"/>
</dbReference>
<dbReference type="GO" id="GO:0000462">
    <property type="term" value="P:maturation of SSU-rRNA from tricistronic rRNA transcript (SSU-rRNA, 5.8S rRNA, LSU-rRNA)"/>
    <property type="evidence" value="ECO:0007669"/>
    <property type="project" value="InterPro"/>
</dbReference>
<reference evidence="7 8" key="1">
    <citation type="journal article" date="2004" name="Nature">
        <title>Genome sequence of the ultrasmall unicellular red alga Cyanidioschyzon merolae 10D.</title>
        <authorList>
            <person name="Matsuzaki M."/>
            <person name="Misumi O."/>
            <person name="Shin-i T."/>
            <person name="Maruyama S."/>
            <person name="Takahara M."/>
            <person name="Miyagishima S."/>
            <person name="Mori T."/>
            <person name="Nishida K."/>
            <person name="Yagisawa F."/>
            <person name="Nishida K."/>
            <person name="Yoshida Y."/>
            <person name="Nishimura Y."/>
            <person name="Nakao S."/>
            <person name="Kobayashi T."/>
            <person name="Momoyama Y."/>
            <person name="Higashiyama T."/>
            <person name="Minoda A."/>
            <person name="Sano M."/>
            <person name="Nomoto H."/>
            <person name="Oishi K."/>
            <person name="Hayashi H."/>
            <person name="Ohta F."/>
            <person name="Nishizaka S."/>
            <person name="Haga S."/>
            <person name="Miura S."/>
            <person name="Morishita T."/>
            <person name="Kabeya Y."/>
            <person name="Terasawa K."/>
            <person name="Suzuki Y."/>
            <person name="Ishii Y."/>
            <person name="Asakawa S."/>
            <person name="Takano H."/>
            <person name="Ohta N."/>
            <person name="Kuroiwa H."/>
            <person name="Tanaka K."/>
            <person name="Shimizu N."/>
            <person name="Sugano S."/>
            <person name="Sato N."/>
            <person name="Nozaki H."/>
            <person name="Ogasawara N."/>
            <person name="Kohara Y."/>
            <person name="Kuroiwa T."/>
        </authorList>
    </citation>
    <scope>NUCLEOTIDE SEQUENCE [LARGE SCALE GENOMIC DNA]</scope>
    <source>
        <strain evidence="7 8">10D</strain>
    </source>
</reference>
<dbReference type="SUPFAM" id="SSF48452">
    <property type="entry name" value="TPR-like"/>
    <property type="match status" value="1"/>
</dbReference>
<dbReference type="Gene3D" id="1.25.40.10">
    <property type="entry name" value="Tetratricopeptide repeat domain"/>
    <property type="match status" value="1"/>
</dbReference>
<organism evidence="7 8">
    <name type="scientific">Cyanidioschyzon merolae (strain NIES-3377 / 10D)</name>
    <name type="common">Unicellular red alga</name>
    <dbReference type="NCBI Taxonomy" id="280699"/>
    <lineage>
        <taxon>Eukaryota</taxon>
        <taxon>Rhodophyta</taxon>
        <taxon>Bangiophyceae</taxon>
        <taxon>Cyanidiales</taxon>
        <taxon>Cyanidiaceae</taxon>
        <taxon>Cyanidioschyzon</taxon>
    </lineage>
</organism>
<dbReference type="EMBL" id="AP006489">
    <property type="protein sequence ID" value="BAM79680.1"/>
    <property type="molecule type" value="Genomic_DNA"/>
</dbReference>
<dbReference type="SMART" id="SM00386">
    <property type="entry name" value="HAT"/>
    <property type="match status" value="2"/>
</dbReference>
<keyword evidence="4" id="KW-0677">Repeat</keyword>
<sequence>MAALSVERNLEQVLHQTREQVDAGVWTLEEAAQLLQRRRAWECSLARLKTGKTAVEQLRDTFKSYITYEIAVLELIRHRFGRLKRSREPQRPAAGATGLRRPRAQQFKVLGKMRQRVFQLYERAISCRSLRTDESLWLAYMRFAARTGEVRKLRPILVRAMHQVGPYSARIFAVAAALEADVCGSISTARAVYLRGLRHHDQNAELWAQYVIFEVTMALKRIGREAVLHDVKRQMPDAAVWQVPRTVRCYALTTLTLAELRQQFHDCLESMLKQVGGIWQEDPAFLAHAIGVDRARPAPATLEAGLGVSDPAMLSAS</sequence>
<evidence type="ECO:0000259" key="6">
    <source>
        <dbReference type="Pfam" id="PF08640"/>
    </source>
</evidence>
<dbReference type="GeneID" id="16993154"/>
<dbReference type="PANTHER" id="PTHR23271:SF1">
    <property type="entry name" value="U3 SMALL NUCLEOLAR RNA-ASSOCIATED PROTEIN 6 HOMOLOG"/>
    <property type="match status" value="1"/>
</dbReference>
<evidence type="ECO:0000256" key="3">
    <source>
        <dbReference type="ARBA" id="ARBA00022552"/>
    </source>
</evidence>
<dbReference type="Pfam" id="PF08640">
    <property type="entry name" value="U3_assoc_6"/>
    <property type="match status" value="1"/>
</dbReference>
<comment type="subcellular location">
    <subcellularLocation>
        <location evidence="1">Nucleus</location>
        <location evidence="1">Nucleolus</location>
    </subcellularLocation>
</comment>
<proteinExistence type="inferred from homology"/>
<evidence type="ECO:0000256" key="4">
    <source>
        <dbReference type="ARBA" id="ARBA00022737"/>
    </source>
</evidence>
<dbReference type="OrthoDB" id="28112at2759"/>
<keyword evidence="5" id="KW-0539">Nucleus</keyword>
<evidence type="ECO:0000256" key="5">
    <source>
        <dbReference type="ARBA" id="ARBA00023242"/>
    </source>
</evidence>
<dbReference type="GO" id="GO:0032040">
    <property type="term" value="C:small-subunit processome"/>
    <property type="evidence" value="ECO:0007669"/>
    <property type="project" value="TreeGrafter"/>
</dbReference>
<reference evidence="7 8" key="2">
    <citation type="journal article" date="2007" name="BMC Biol.">
        <title>A 100%-complete sequence reveals unusually simple genomic features in the hot-spring red alga Cyanidioschyzon merolae.</title>
        <authorList>
            <person name="Nozaki H."/>
            <person name="Takano H."/>
            <person name="Misumi O."/>
            <person name="Terasawa K."/>
            <person name="Matsuzaki M."/>
            <person name="Maruyama S."/>
            <person name="Nishida K."/>
            <person name="Yagisawa F."/>
            <person name="Yoshida Y."/>
            <person name="Fujiwara T."/>
            <person name="Takio S."/>
            <person name="Tamura K."/>
            <person name="Chung S.J."/>
            <person name="Nakamura S."/>
            <person name="Kuroiwa H."/>
            <person name="Tanaka K."/>
            <person name="Sato N."/>
            <person name="Kuroiwa T."/>
        </authorList>
    </citation>
    <scope>NUCLEOTIDE SEQUENCE [LARGE SCALE GENOMIC DNA]</scope>
    <source>
        <strain evidence="7 8">10D</strain>
    </source>
</reference>
<dbReference type="PANTHER" id="PTHR23271">
    <property type="entry name" value="HEPATOCELLULAR CARCINOMA-ASSOCIATED ANTIGEN 66"/>
    <property type="match status" value="1"/>
</dbReference>
<keyword evidence="8" id="KW-1185">Reference proteome</keyword>
<protein>
    <submittedName>
        <fullName evidence="7">Similar to U3 snoRNP component Utp6p</fullName>
    </submittedName>
</protein>
<gene>
    <name evidence="7" type="ORF">CYME_CMG184C</name>
</gene>
<dbReference type="InterPro" id="IPR055347">
    <property type="entry name" value="UTP6_N"/>
</dbReference>
<dbReference type="InterPro" id="IPR003107">
    <property type="entry name" value="HAT"/>
</dbReference>
<dbReference type="Gramene" id="CMG184CT">
    <property type="protein sequence ID" value="CMG184CT"/>
    <property type="gene ID" value="CMG184C"/>
</dbReference>
<dbReference type="KEGG" id="cme:CYME_CMG184C"/>
<keyword evidence="3" id="KW-0698">rRNA processing</keyword>
<evidence type="ECO:0000256" key="1">
    <source>
        <dbReference type="ARBA" id="ARBA00004604"/>
    </source>
</evidence>
<dbReference type="InterPro" id="IPR013949">
    <property type="entry name" value="Utp6"/>
</dbReference>
<comment type="similarity">
    <text evidence="2">Belongs to the UTP6 family.</text>
</comment>
<dbReference type="GO" id="GO:0030515">
    <property type="term" value="F:snoRNA binding"/>
    <property type="evidence" value="ECO:0007669"/>
    <property type="project" value="InterPro"/>
</dbReference>
<accession>M1V4U7</accession>
<feature type="domain" description="U3 small nucleolar RNA-associated protein 6 N-terminal" evidence="6">
    <location>
        <begin position="10"/>
        <end position="88"/>
    </location>
</feature>
<dbReference type="Proteomes" id="UP000007014">
    <property type="component" value="Chromosome 7"/>
</dbReference>
<dbReference type="eggNOG" id="KOG2396">
    <property type="taxonomic scope" value="Eukaryota"/>
</dbReference>
<dbReference type="AlphaFoldDB" id="M1V4U7"/>
<dbReference type="STRING" id="280699.M1V4U7"/>